<reference evidence="2 3" key="1">
    <citation type="submission" date="2010-01" db="EMBL/GenBank/DDBJ databases">
        <title>The complete genome of Thermobispora bispora DSM 43833.</title>
        <authorList>
            <consortium name="US DOE Joint Genome Institute (JGI-PGF)"/>
            <person name="Lucas S."/>
            <person name="Copeland A."/>
            <person name="Lapidus A."/>
            <person name="Glavina del Rio T."/>
            <person name="Dalin E."/>
            <person name="Tice H."/>
            <person name="Bruce D."/>
            <person name="Goodwin L."/>
            <person name="Pitluck S."/>
            <person name="Kyrpides N."/>
            <person name="Mavromatis K."/>
            <person name="Ivanova N."/>
            <person name="Mikhailova N."/>
            <person name="Chertkov O."/>
            <person name="Brettin T."/>
            <person name="Detter J.C."/>
            <person name="Han C."/>
            <person name="Larimer F."/>
            <person name="Land M."/>
            <person name="Hauser L."/>
            <person name="Markowitz V."/>
            <person name="Cheng J.-F."/>
            <person name="Hugenholtz P."/>
            <person name="Woyke T."/>
            <person name="Wu D."/>
            <person name="Jando M."/>
            <person name="Schneider S."/>
            <person name="Klenk H.-P."/>
            <person name="Eisen J.A."/>
        </authorList>
    </citation>
    <scope>NUCLEOTIDE SEQUENCE [LARGE SCALE GENOMIC DNA]</scope>
    <source>
        <strain evidence="3">ATCC 19993 / DSM 43833 / CBS 139.67 / JCM 10125 / KCTC 9307 / NBRC 14880 / R51</strain>
    </source>
</reference>
<proteinExistence type="predicted"/>
<dbReference type="KEGG" id="tbi:Tbis_1541"/>
<keyword evidence="3" id="KW-1185">Reference proteome</keyword>
<feature type="region of interest" description="Disordered" evidence="1">
    <location>
        <begin position="1"/>
        <end position="54"/>
    </location>
</feature>
<dbReference type="HOGENOM" id="CLU_983301_0_0_11"/>
<dbReference type="AlphaFoldDB" id="D6YAN9"/>
<gene>
    <name evidence="2" type="ordered locus">Tbis_1541</name>
</gene>
<evidence type="ECO:0000313" key="3">
    <source>
        <dbReference type="Proteomes" id="UP000006640"/>
    </source>
</evidence>
<evidence type="ECO:0000313" key="2">
    <source>
        <dbReference type="EMBL" id="ADG88256.1"/>
    </source>
</evidence>
<feature type="compositionally biased region" description="Basic and acidic residues" evidence="1">
    <location>
        <begin position="35"/>
        <end position="46"/>
    </location>
</feature>
<protein>
    <submittedName>
        <fullName evidence="2">Uncharacterized protein</fullName>
    </submittedName>
</protein>
<dbReference type="eggNOG" id="ENOG502ZINM">
    <property type="taxonomic scope" value="Bacteria"/>
</dbReference>
<dbReference type="STRING" id="469371.Tbis_1541"/>
<accession>D6YAN9</accession>
<organism evidence="2 3">
    <name type="scientific">Thermobispora bispora (strain ATCC 19993 / DSM 43833 / CBS 139.67 / JCM 10125 / KCTC 9307 / NBRC 14880 / R51)</name>
    <dbReference type="NCBI Taxonomy" id="469371"/>
    <lineage>
        <taxon>Bacteria</taxon>
        <taxon>Bacillati</taxon>
        <taxon>Actinomycetota</taxon>
        <taxon>Actinomycetes</taxon>
        <taxon>Streptosporangiales</taxon>
        <taxon>Streptosporangiaceae</taxon>
        <taxon>Thermobispora</taxon>
    </lineage>
</organism>
<name>D6YAN9_THEBD</name>
<dbReference type="Proteomes" id="UP000006640">
    <property type="component" value="Chromosome"/>
</dbReference>
<sequence length="283" mass="32234">MRSRRTPRTTVPSKQNHVAPQPAAGRAAASGSHVPGDRPARADQSADSRGTARSISRELAGGFERLERLLQKQIEQTVEEARLRLTQFVRNELRNQIAECIRATLHKNIYEEIADQIHARLRAEMEERLDAIAAERTHLEPGKLLAAFTERASELIEQSKDIKRSAKLKLTEDQVQQIIRRAVLEALRSRRLHLTHLVELDRLAKDGMLEHIPDLLPEWFVRAGLERVDDPEAHRDRFEQIGKGKGPSLEVVEPAYIDVQTGQTIRSGRVRWTDGPLPEQHRR</sequence>
<dbReference type="EMBL" id="CP001874">
    <property type="protein sequence ID" value="ADG88256.1"/>
    <property type="molecule type" value="Genomic_DNA"/>
</dbReference>
<evidence type="ECO:0000256" key="1">
    <source>
        <dbReference type="SAM" id="MobiDB-lite"/>
    </source>
</evidence>
<feature type="compositionally biased region" description="Low complexity" evidence="1">
    <location>
        <begin position="8"/>
        <end position="32"/>
    </location>
</feature>